<sequence length="61" mass="7038">MDVEETKQLATDINSAMQIHANERYKEGMREGLRMYAWWKDGVQYVGTCGKTLKEALAEIE</sequence>
<accession>A0A0F9MM09</accession>
<proteinExistence type="predicted"/>
<protein>
    <submittedName>
        <fullName evidence="1">Uncharacterized protein</fullName>
    </submittedName>
</protein>
<evidence type="ECO:0000313" key="1">
    <source>
        <dbReference type="EMBL" id="KKN08275.1"/>
    </source>
</evidence>
<dbReference type="AlphaFoldDB" id="A0A0F9MM09"/>
<gene>
    <name evidence="1" type="ORF">LCGC14_1058400</name>
</gene>
<name>A0A0F9MM09_9ZZZZ</name>
<comment type="caution">
    <text evidence="1">The sequence shown here is derived from an EMBL/GenBank/DDBJ whole genome shotgun (WGS) entry which is preliminary data.</text>
</comment>
<reference evidence="1" key="1">
    <citation type="journal article" date="2015" name="Nature">
        <title>Complex archaea that bridge the gap between prokaryotes and eukaryotes.</title>
        <authorList>
            <person name="Spang A."/>
            <person name="Saw J.H."/>
            <person name="Jorgensen S.L."/>
            <person name="Zaremba-Niedzwiedzka K."/>
            <person name="Martijn J."/>
            <person name="Lind A.E."/>
            <person name="van Eijk R."/>
            <person name="Schleper C."/>
            <person name="Guy L."/>
            <person name="Ettema T.J."/>
        </authorList>
    </citation>
    <scope>NUCLEOTIDE SEQUENCE</scope>
</reference>
<dbReference type="EMBL" id="LAZR01004475">
    <property type="protein sequence ID" value="KKN08275.1"/>
    <property type="molecule type" value="Genomic_DNA"/>
</dbReference>
<organism evidence="1">
    <name type="scientific">marine sediment metagenome</name>
    <dbReference type="NCBI Taxonomy" id="412755"/>
    <lineage>
        <taxon>unclassified sequences</taxon>
        <taxon>metagenomes</taxon>
        <taxon>ecological metagenomes</taxon>
    </lineage>
</organism>